<dbReference type="GO" id="GO:0051707">
    <property type="term" value="P:response to other organism"/>
    <property type="evidence" value="ECO:0007669"/>
    <property type="project" value="UniProtKB-ARBA"/>
</dbReference>
<dbReference type="GO" id="GO:0016301">
    <property type="term" value="F:kinase activity"/>
    <property type="evidence" value="ECO:0007669"/>
    <property type="project" value="UniProtKB-KW"/>
</dbReference>
<evidence type="ECO:0000256" key="3">
    <source>
        <dbReference type="ARBA" id="ARBA00023035"/>
    </source>
</evidence>
<feature type="non-terminal residue" evidence="6">
    <location>
        <position position="153"/>
    </location>
</feature>
<dbReference type="Gene3D" id="2.90.10.10">
    <property type="entry name" value="Bulb-type lectin domain"/>
    <property type="match status" value="1"/>
</dbReference>
<dbReference type="FunFam" id="2.90.10.10:FF:000005">
    <property type="entry name" value="G-type lectin S-receptor-like serine/threonine-protein kinase"/>
    <property type="match status" value="1"/>
</dbReference>
<dbReference type="SUPFAM" id="SSF51110">
    <property type="entry name" value="alpha-D-mannose-specific plant lectins"/>
    <property type="match status" value="1"/>
</dbReference>
<proteinExistence type="predicted"/>
<keyword evidence="6" id="KW-0808">Transferase</keyword>
<feature type="signal peptide" evidence="4">
    <location>
        <begin position="1"/>
        <end position="28"/>
    </location>
</feature>
<dbReference type="SMART" id="SM00108">
    <property type="entry name" value="B_lectin"/>
    <property type="match status" value="1"/>
</dbReference>
<evidence type="ECO:0000256" key="1">
    <source>
        <dbReference type="ARBA" id="ARBA00022546"/>
    </source>
</evidence>
<evidence type="ECO:0000256" key="2">
    <source>
        <dbReference type="ARBA" id="ARBA00022737"/>
    </source>
</evidence>
<organism evidence="6">
    <name type="scientific">Anthurium amnicola</name>
    <dbReference type="NCBI Taxonomy" id="1678845"/>
    <lineage>
        <taxon>Eukaryota</taxon>
        <taxon>Viridiplantae</taxon>
        <taxon>Streptophyta</taxon>
        <taxon>Embryophyta</taxon>
        <taxon>Tracheophyta</taxon>
        <taxon>Spermatophyta</taxon>
        <taxon>Magnoliopsida</taxon>
        <taxon>Liliopsida</taxon>
        <taxon>Araceae</taxon>
        <taxon>Pothoideae</taxon>
        <taxon>Potheae</taxon>
        <taxon>Anthurium</taxon>
    </lineage>
</organism>
<keyword evidence="6" id="KW-0418">Kinase</keyword>
<protein>
    <submittedName>
        <fullName evidence="6">G-type lectin S-receptor-like serine/threonine-protein kinase CES101</fullName>
    </submittedName>
</protein>
<dbReference type="PANTHER" id="PTHR32444">
    <property type="entry name" value="BULB-TYPE LECTIN DOMAIN-CONTAINING PROTEIN"/>
    <property type="match status" value="1"/>
</dbReference>
<keyword evidence="3" id="KW-0465">Mannose-binding</keyword>
<evidence type="ECO:0000259" key="5">
    <source>
        <dbReference type="PROSITE" id="PS50927"/>
    </source>
</evidence>
<keyword evidence="2" id="KW-0677">Repeat</keyword>
<gene>
    <name evidence="6" type="primary">CES101_1</name>
    <name evidence="6" type="ORF">g.65980</name>
</gene>
<keyword evidence="4" id="KW-0732">Signal</keyword>
<dbReference type="InterPro" id="IPR036426">
    <property type="entry name" value="Bulb-type_lectin_dom_sf"/>
</dbReference>
<reference evidence="6" key="1">
    <citation type="submission" date="2015-07" db="EMBL/GenBank/DDBJ databases">
        <title>Transcriptome Assembly of Anthurium amnicola.</title>
        <authorList>
            <person name="Suzuki J."/>
        </authorList>
    </citation>
    <scope>NUCLEOTIDE SEQUENCE</scope>
</reference>
<evidence type="ECO:0000313" key="6">
    <source>
        <dbReference type="EMBL" id="JAT49953.1"/>
    </source>
</evidence>
<evidence type="ECO:0000256" key="4">
    <source>
        <dbReference type="SAM" id="SignalP"/>
    </source>
</evidence>
<dbReference type="AlphaFoldDB" id="A0A1D1Y5N3"/>
<keyword evidence="6" id="KW-0675">Receptor</keyword>
<feature type="domain" description="Bulb-type lectin" evidence="5">
    <location>
        <begin position="29"/>
        <end position="150"/>
    </location>
</feature>
<dbReference type="GO" id="GO:0005537">
    <property type="term" value="F:D-mannose binding"/>
    <property type="evidence" value="ECO:0007669"/>
    <property type="project" value="UniProtKB-KW"/>
</dbReference>
<name>A0A1D1Y5N3_9ARAE</name>
<accession>A0A1D1Y5N3</accession>
<dbReference type="InterPro" id="IPR001480">
    <property type="entry name" value="Bulb-type_lectin_dom"/>
</dbReference>
<keyword evidence="1" id="KW-0348">Hemagglutinin</keyword>
<feature type="chain" id="PRO_5008899958" evidence="4">
    <location>
        <begin position="29"/>
        <end position="153"/>
    </location>
</feature>
<dbReference type="CDD" id="cd00028">
    <property type="entry name" value="B_lectin"/>
    <property type="match status" value="1"/>
</dbReference>
<dbReference type="PROSITE" id="PS50927">
    <property type="entry name" value="BULB_LECTIN"/>
    <property type="match status" value="1"/>
</dbReference>
<keyword evidence="6" id="KW-0430">Lectin</keyword>
<dbReference type="Pfam" id="PF01453">
    <property type="entry name" value="B_lectin"/>
    <property type="match status" value="1"/>
</dbReference>
<dbReference type="EMBL" id="GDJX01017983">
    <property type="protein sequence ID" value="JAT49953.1"/>
    <property type="molecule type" value="Transcribed_RNA"/>
</dbReference>
<dbReference type="PANTHER" id="PTHR32444:SF247">
    <property type="entry name" value="OS01G0958200 PROTEIN"/>
    <property type="match status" value="1"/>
</dbReference>
<sequence length="153" mass="16274">MAAMKRSCGCCAELWLFVFLLALNTSRARDTLRQGEFITITQTLVSAGGVFELGFFNLGGSTNRYVGIWYGNITTQTVVWVANRDKPITDDSGSLTVDSYGSLIILDGSGNSEVVAQGSGKGTTSNATLLDSGNLVLRGGDSGGILWQSFDYP</sequence>